<evidence type="ECO:0000256" key="1">
    <source>
        <dbReference type="ARBA" id="ARBA00022553"/>
    </source>
</evidence>
<evidence type="ECO:0000313" key="4">
    <source>
        <dbReference type="EMBL" id="MEV8467826.1"/>
    </source>
</evidence>
<feature type="domain" description="Response regulatory" evidence="3">
    <location>
        <begin position="13"/>
        <end position="129"/>
    </location>
</feature>
<dbReference type="InterPro" id="IPR050595">
    <property type="entry name" value="Bact_response_regulator"/>
</dbReference>
<dbReference type="InterPro" id="IPR001789">
    <property type="entry name" value="Sig_transdc_resp-reg_receiver"/>
</dbReference>
<dbReference type="PANTHER" id="PTHR44591">
    <property type="entry name" value="STRESS RESPONSE REGULATOR PROTEIN 1"/>
    <property type="match status" value="1"/>
</dbReference>
<organism evidence="4 5">
    <name type="scientific">Meridianimarinicoccus marinus</name>
    <dbReference type="NCBI Taxonomy" id="3231483"/>
    <lineage>
        <taxon>Bacteria</taxon>
        <taxon>Pseudomonadati</taxon>
        <taxon>Pseudomonadota</taxon>
        <taxon>Alphaproteobacteria</taxon>
        <taxon>Rhodobacterales</taxon>
        <taxon>Paracoccaceae</taxon>
        <taxon>Meridianimarinicoccus</taxon>
    </lineage>
</organism>
<comment type="caution">
    <text evidence="4">The sequence shown here is derived from an EMBL/GenBank/DDBJ whole genome shotgun (WGS) entry which is preliminary data.</text>
</comment>
<proteinExistence type="predicted"/>
<dbReference type="InterPro" id="IPR011006">
    <property type="entry name" value="CheY-like_superfamily"/>
</dbReference>
<name>A0ABV3L8P0_9RHOB</name>
<dbReference type="RefSeq" id="WP_366193709.1">
    <property type="nucleotide sequence ID" value="NZ_JBFBVU010000018.1"/>
</dbReference>
<dbReference type="EMBL" id="JBFBVU010000018">
    <property type="protein sequence ID" value="MEV8467826.1"/>
    <property type="molecule type" value="Genomic_DNA"/>
</dbReference>
<dbReference type="PANTHER" id="PTHR44591:SF3">
    <property type="entry name" value="RESPONSE REGULATORY DOMAIN-CONTAINING PROTEIN"/>
    <property type="match status" value="1"/>
</dbReference>
<evidence type="ECO:0000256" key="2">
    <source>
        <dbReference type="PROSITE-ProRule" id="PRU00169"/>
    </source>
</evidence>
<sequence length="131" mass="14158">MTKTFSCNGHEARVALLGLDDTLGDAIEHSLSRDGCALTRAPCATSVLDGLCAACPDVIVLESRTSDMSAFGLAQEIRQRRDLDHARLLVLQNSGRAIDKRRARAMGADAFLSMPFPMSSLRIEVGRLLEA</sequence>
<protein>
    <recommendedName>
        <fullName evidence="3">Response regulatory domain-containing protein</fullName>
    </recommendedName>
</protein>
<dbReference type="PROSITE" id="PS50110">
    <property type="entry name" value="RESPONSE_REGULATORY"/>
    <property type="match status" value="1"/>
</dbReference>
<dbReference type="SUPFAM" id="SSF52172">
    <property type="entry name" value="CheY-like"/>
    <property type="match status" value="1"/>
</dbReference>
<gene>
    <name evidence="4" type="ORF">AB0T83_13680</name>
</gene>
<evidence type="ECO:0000313" key="5">
    <source>
        <dbReference type="Proteomes" id="UP001553161"/>
    </source>
</evidence>
<dbReference type="Gene3D" id="3.40.50.2300">
    <property type="match status" value="1"/>
</dbReference>
<accession>A0ABV3L8P0</accession>
<dbReference type="Proteomes" id="UP001553161">
    <property type="component" value="Unassembled WGS sequence"/>
</dbReference>
<evidence type="ECO:0000259" key="3">
    <source>
        <dbReference type="PROSITE" id="PS50110"/>
    </source>
</evidence>
<reference evidence="4 5" key="1">
    <citation type="submission" date="2024-07" db="EMBL/GenBank/DDBJ databases">
        <authorList>
            <person name="Kang M."/>
        </authorList>
    </citation>
    <scope>NUCLEOTIDE SEQUENCE [LARGE SCALE GENOMIC DNA]</scope>
    <source>
        <strain evidence="4 5">DFM31</strain>
    </source>
</reference>
<keyword evidence="5" id="KW-1185">Reference proteome</keyword>
<comment type="caution">
    <text evidence="2">Lacks conserved residue(s) required for the propagation of feature annotation.</text>
</comment>
<keyword evidence="1" id="KW-0597">Phosphoprotein</keyword>